<dbReference type="PROSITE" id="PS00074">
    <property type="entry name" value="GLFV_DEHYDROGENASE"/>
    <property type="match status" value="1"/>
</dbReference>
<dbReference type="Pfam" id="PF00208">
    <property type="entry name" value="ELFV_dehydrog"/>
    <property type="match status" value="1"/>
</dbReference>
<sequence length="436" mass="46466">MTDHTSVADVVPDVAPADLAVPTRDGPLATAQAQLANAVERLGYDPGMHAMLGTSRREINVAIPLRRDDGSTELFHGFRVQHNVSRGPGKGGLRFHPSVDVDEVRALAMWMTWKCAVVELPYGGAKGGVAIDPRHYSQGELERVTRRYTSEIMPMIGPERDIMAPDVGTDAQTMAWVMDTYSVNKGYTIPGVVTGKPLEVGGSLGRATATSRGVVHCVVAALAEHGKTLDDVSAAVQGFGKVGSHAAVFLAEGGARVEAVSDQYGGVHRSGGLDLPRLMAHVERTGSVVDFDGGEPIDNTALLALDVDVLVPAAVEGVLDAETAGQVQARWVVEGANGPTTPDGDRVLADRGVVVVPDILANAGGVVVSYFEWVQAQQAYWWTETEIEQRLAERMAMAFESVGKTARHRDLSLRDAALLLSVQRVATAHQTRGLYP</sequence>
<evidence type="ECO:0000256" key="7">
    <source>
        <dbReference type="RuleBase" id="RU004417"/>
    </source>
</evidence>
<evidence type="ECO:0000259" key="8">
    <source>
        <dbReference type="SMART" id="SM00839"/>
    </source>
</evidence>
<gene>
    <name evidence="9" type="ORF">J4G33_04140</name>
</gene>
<dbReference type="FunFam" id="3.40.50.10860:FF:000003">
    <property type="entry name" value="Glutamate dehydrogenase"/>
    <property type="match status" value="1"/>
</dbReference>
<dbReference type="GO" id="GO:0004352">
    <property type="term" value="F:glutamate dehydrogenase (NAD+) activity"/>
    <property type="evidence" value="ECO:0007669"/>
    <property type="project" value="TreeGrafter"/>
</dbReference>
<feature type="binding site" evidence="5">
    <location>
        <position position="210"/>
    </location>
    <ligand>
        <name>NAD(+)</name>
        <dbReference type="ChEBI" id="CHEBI:57540"/>
    </ligand>
</feature>
<proteinExistence type="inferred from homology"/>
<dbReference type="GO" id="GO:0000166">
    <property type="term" value="F:nucleotide binding"/>
    <property type="evidence" value="ECO:0007669"/>
    <property type="project" value="UniProtKB-KW"/>
</dbReference>
<evidence type="ECO:0000256" key="5">
    <source>
        <dbReference type="PIRSR" id="PIRSR000185-2"/>
    </source>
</evidence>
<dbReference type="Proteomes" id="UP000664209">
    <property type="component" value="Unassembled WGS sequence"/>
</dbReference>
<evidence type="ECO:0000313" key="10">
    <source>
        <dbReference type="Proteomes" id="UP000664209"/>
    </source>
</evidence>
<feature type="binding site" evidence="5">
    <location>
        <position position="114"/>
    </location>
    <ligand>
        <name>substrate</name>
    </ligand>
</feature>
<dbReference type="PIRSF" id="PIRSF000185">
    <property type="entry name" value="Glu_DH"/>
    <property type="match status" value="1"/>
</dbReference>
<evidence type="ECO:0000256" key="2">
    <source>
        <dbReference type="ARBA" id="ARBA00023002"/>
    </source>
</evidence>
<keyword evidence="5" id="KW-0547">Nucleotide-binding</keyword>
<keyword evidence="10" id="KW-1185">Reference proteome</keyword>
<protein>
    <recommendedName>
        <fullName evidence="3">Glutamate dehydrogenase</fullName>
    </recommendedName>
</protein>
<dbReference type="InterPro" id="IPR006097">
    <property type="entry name" value="Glu/Leu/Phe/Val/Trp_DH_dimer"/>
</dbReference>
<dbReference type="PANTHER" id="PTHR11606:SF13">
    <property type="entry name" value="GLUTAMATE DEHYDROGENASE 1, MITOCHONDRIAL"/>
    <property type="match status" value="1"/>
</dbReference>
<dbReference type="AlphaFoldDB" id="A0A939LMR4"/>
<name>A0A939LMR4_9CELL</name>
<feature type="domain" description="Glutamate/phenylalanine/leucine/valine/L-tryptophan dehydrogenase C-terminal" evidence="8">
    <location>
        <begin position="203"/>
        <end position="433"/>
    </location>
</feature>
<accession>A0A939LMR4</accession>
<dbReference type="Gene3D" id="3.40.50.10860">
    <property type="entry name" value="Leucine Dehydrogenase, chain A, domain 1"/>
    <property type="match status" value="1"/>
</dbReference>
<comment type="similarity">
    <text evidence="1 3 7">Belongs to the Glu/Leu/Phe/Val dehydrogenases family.</text>
</comment>
<reference evidence="9" key="1">
    <citation type="submission" date="2021-03" db="EMBL/GenBank/DDBJ databases">
        <title>Actinotalea soli sp. nov., isolated from soil.</title>
        <authorList>
            <person name="Ping W."/>
            <person name="Zhang J."/>
        </authorList>
    </citation>
    <scope>NUCLEOTIDE SEQUENCE</scope>
    <source>
        <strain evidence="9">BY-33</strain>
    </source>
</reference>
<dbReference type="InterPro" id="IPR033524">
    <property type="entry name" value="Glu/Leu/Phe/Val_DH_AS"/>
</dbReference>
<evidence type="ECO:0000313" key="9">
    <source>
        <dbReference type="EMBL" id="MBO1750987.1"/>
    </source>
</evidence>
<dbReference type="PANTHER" id="PTHR11606">
    <property type="entry name" value="GLUTAMATE DEHYDROGENASE"/>
    <property type="match status" value="1"/>
</dbReference>
<evidence type="ECO:0000256" key="4">
    <source>
        <dbReference type="PIRSR" id="PIRSR000185-1"/>
    </source>
</evidence>
<dbReference type="InterPro" id="IPR006096">
    <property type="entry name" value="Glu/Leu/Phe/Val/Trp_DH_C"/>
</dbReference>
<dbReference type="InterPro" id="IPR006095">
    <property type="entry name" value="Glu/Leu/Phe/Val/Trp_DH"/>
</dbReference>
<keyword evidence="2 3" id="KW-0560">Oxidoreductase</keyword>
<dbReference type="SMART" id="SM00839">
    <property type="entry name" value="ELFV_dehydrog"/>
    <property type="match status" value="1"/>
</dbReference>
<dbReference type="GO" id="GO:0006538">
    <property type="term" value="P:L-glutamate catabolic process"/>
    <property type="evidence" value="ECO:0007669"/>
    <property type="project" value="TreeGrafter"/>
</dbReference>
<dbReference type="RefSeq" id="WP_208054584.1">
    <property type="nucleotide sequence ID" value="NZ_JAGEMK010000001.1"/>
</dbReference>
<dbReference type="SUPFAM" id="SSF51735">
    <property type="entry name" value="NAD(P)-binding Rossmann-fold domains"/>
    <property type="match status" value="1"/>
</dbReference>
<feature type="active site" description="Proton donor" evidence="4">
    <location>
        <position position="126"/>
    </location>
</feature>
<dbReference type="Pfam" id="PF02812">
    <property type="entry name" value="ELFV_dehydrog_N"/>
    <property type="match status" value="1"/>
</dbReference>
<dbReference type="SUPFAM" id="SSF53223">
    <property type="entry name" value="Aminoacid dehydrogenase-like, N-terminal domain"/>
    <property type="match status" value="1"/>
</dbReference>
<feature type="binding site" evidence="5">
    <location>
        <position position="90"/>
    </location>
    <ligand>
        <name>substrate</name>
    </ligand>
</feature>
<dbReference type="InterPro" id="IPR046346">
    <property type="entry name" value="Aminoacid_DH-like_N_sf"/>
</dbReference>
<dbReference type="Gene3D" id="3.40.50.720">
    <property type="entry name" value="NAD(P)-binding Rossmann-like Domain"/>
    <property type="match status" value="1"/>
</dbReference>
<dbReference type="InterPro" id="IPR033922">
    <property type="entry name" value="NAD_bind_Glu_DH"/>
</dbReference>
<feature type="binding site" evidence="5">
    <location>
        <position position="369"/>
    </location>
    <ligand>
        <name>substrate</name>
    </ligand>
</feature>
<dbReference type="PRINTS" id="PR00082">
    <property type="entry name" value="GLFDHDRGNASE"/>
</dbReference>
<evidence type="ECO:0000256" key="6">
    <source>
        <dbReference type="PIRSR" id="PIRSR000185-3"/>
    </source>
</evidence>
<organism evidence="9 10">
    <name type="scientific">Actinotalea soli</name>
    <dbReference type="NCBI Taxonomy" id="2819234"/>
    <lineage>
        <taxon>Bacteria</taxon>
        <taxon>Bacillati</taxon>
        <taxon>Actinomycetota</taxon>
        <taxon>Actinomycetes</taxon>
        <taxon>Micrococcales</taxon>
        <taxon>Cellulomonadaceae</taxon>
        <taxon>Actinotalea</taxon>
    </lineage>
</organism>
<dbReference type="InterPro" id="IPR014362">
    <property type="entry name" value="Glu_DH"/>
</dbReference>
<dbReference type="InterPro" id="IPR036291">
    <property type="entry name" value="NAD(P)-bd_dom_sf"/>
</dbReference>
<evidence type="ECO:0000256" key="3">
    <source>
        <dbReference type="PIRNR" id="PIRNR000185"/>
    </source>
</evidence>
<comment type="caution">
    <text evidence="9">The sequence shown here is derived from an EMBL/GenBank/DDBJ whole genome shotgun (WGS) entry which is preliminary data.</text>
</comment>
<dbReference type="CDD" id="cd01076">
    <property type="entry name" value="NAD_bind_1_Glu_DH"/>
    <property type="match status" value="1"/>
</dbReference>
<feature type="site" description="Important for catalysis" evidence="6">
    <location>
        <position position="166"/>
    </location>
</feature>
<evidence type="ECO:0000256" key="1">
    <source>
        <dbReference type="ARBA" id="ARBA00006382"/>
    </source>
</evidence>
<keyword evidence="5" id="KW-0520">NAD</keyword>
<dbReference type="EMBL" id="JAGEMK010000001">
    <property type="protein sequence ID" value="MBO1750987.1"/>
    <property type="molecule type" value="Genomic_DNA"/>
</dbReference>